<evidence type="ECO:0000313" key="1">
    <source>
        <dbReference type="EMBL" id="TGX82401.1"/>
    </source>
</evidence>
<protein>
    <submittedName>
        <fullName evidence="1">Glycosyltransferase</fullName>
    </submittedName>
</protein>
<organism evidence="1 2">
    <name type="scientific">Palleniella muris</name>
    <dbReference type="NCBI Taxonomy" id="3038145"/>
    <lineage>
        <taxon>Bacteria</taxon>
        <taxon>Pseudomonadati</taxon>
        <taxon>Bacteroidota</taxon>
        <taxon>Bacteroidia</taxon>
        <taxon>Bacteroidales</taxon>
        <taxon>Prevotellaceae</taxon>
        <taxon>Palleniella</taxon>
    </lineage>
</organism>
<evidence type="ECO:0000313" key="2">
    <source>
        <dbReference type="Proteomes" id="UP000308886"/>
    </source>
</evidence>
<dbReference type="Proteomes" id="UP000308886">
    <property type="component" value="Unassembled WGS sequence"/>
</dbReference>
<accession>A0AC61QQJ6</accession>
<sequence length="368" mass="41991">MKIVHYIPSLDRTWGGTAFYMQLLAKELGQLTELHIASHASDNELPMDYSTVHRLPFWKNYCSLKCEWQQLLNDVKPDIVHINCCWTPSCAMLQRWAQSCGHKVVLTPHGMLEPWIMQRHYWTRKFPALLLYQKSAVVRAERLHATAESEKENLLALGYNNKISVIANGVDVDSIEMKTSWKRNKEILFLSRVHVKKGINFLIEAVAELKSELHGYTVRIAGEGEESYINELKRRASDLGIADIIRFEGGVYGDRKWELFRRADLFVLPTHSENFGIVVAEALASGTPVVTTEGTPWSDLHDYGCGWWTAVGTEPTVAALRSFLGLSEEELEAKGRNGRRLVEEKYSERKVAEEFVEMYNNMLDNGKS</sequence>
<reference evidence="1" key="1">
    <citation type="submission" date="2019-04" db="EMBL/GenBank/DDBJ databases">
        <title>Microbes associate with the intestines of laboratory mice.</title>
        <authorList>
            <person name="Navarre W."/>
            <person name="Wong E."/>
            <person name="Huang K."/>
            <person name="Tropini C."/>
            <person name="Ng K."/>
            <person name="Yu B."/>
        </authorList>
    </citation>
    <scope>NUCLEOTIDE SEQUENCE</scope>
    <source>
        <strain evidence="1">NM73_A23</strain>
    </source>
</reference>
<dbReference type="EMBL" id="SRZC01000010">
    <property type="protein sequence ID" value="TGX82401.1"/>
    <property type="molecule type" value="Genomic_DNA"/>
</dbReference>
<proteinExistence type="predicted"/>
<keyword evidence="2" id="KW-1185">Reference proteome</keyword>
<comment type="caution">
    <text evidence="1">The sequence shown here is derived from an EMBL/GenBank/DDBJ whole genome shotgun (WGS) entry which is preliminary data.</text>
</comment>
<gene>
    <name evidence="1" type="ORF">E5358_07400</name>
</gene>
<name>A0AC61QQJ6_9BACT</name>